<dbReference type="AlphaFoldDB" id="A0A7R9BEB6"/>
<evidence type="ECO:0000256" key="2">
    <source>
        <dbReference type="ARBA" id="ARBA00022824"/>
    </source>
</evidence>
<dbReference type="CDD" id="cd14855">
    <property type="entry name" value="TRAPPC1_MUM2"/>
    <property type="match status" value="1"/>
</dbReference>
<gene>
    <name evidence="7" type="ORF">NMOB1V02_LOCUS354</name>
</gene>
<keyword evidence="8" id="KW-1185">Reference proteome</keyword>
<keyword evidence="1 6" id="KW-0813">Transport</keyword>
<protein>
    <recommendedName>
        <fullName evidence="6">Trafficking protein particle complex subunit</fullName>
    </recommendedName>
</protein>
<dbReference type="PANTHER" id="PTHR23249">
    <property type="entry name" value="TRAFFICKING PROTEIN PARTICLE COMPLEX SUBUNIT"/>
    <property type="match status" value="1"/>
</dbReference>
<keyword evidence="4 6" id="KW-0333">Golgi apparatus</keyword>
<proteinExistence type="inferred from homology"/>
<keyword evidence="3 6" id="KW-0931">ER-Golgi transport</keyword>
<dbReference type="GO" id="GO:0006888">
    <property type="term" value="P:endoplasmic reticulum to Golgi vesicle-mediated transport"/>
    <property type="evidence" value="ECO:0007669"/>
    <property type="project" value="UniProtKB-UniRule"/>
</dbReference>
<dbReference type="PANTHER" id="PTHR23249:SF16">
    <property type="entry name" value="TRAFFICKING PROTEIN PARTICLE COMPLEX SUBUNIT 1"/>
    <property type="match status" value="1"/>
</dbReference>
<dbReference type="GO" id="GO:0005783">
    <property type="term" value="C:endoplasmic reticulum"/>
    <property type="evidence" value="ECO:0007669"/>
    <property type="project" value="UniProtKB-SubCell"/>
</dbReference>
<evidence type="ECO:0000256" key="5">
    <source>
        <dbReference type="ARBA" id="ARBA00038167"/>
    </source>
</evidence>
<dbReference type="InterPro" id="IPR007233">
    <property type="entry name" value="TRAPPC"/>
</dbReference>
<dbReference type="EMBL" id="CAJPEX010000029">
    <property type="protein sequence ID" value="CAG0912572.1"/>
    <property type="molecule type" value="Genomic_DNA"/>
</dbReference>
<evidence type="ECO:0000313" key="7">
    <source>
        <dbReference type="EMBL" id="CAD7272420.1"/>
    </source>
</evidence>
<keyword evidence="2 6" id="KW-0256">Endoplasmic reticulum</keyword>
<dbReference type="GO" id="GO:0005794">
    <property type="term" value="C:Golgi apparatus"/>
    <property type="evidence" value="ECO:0007669"/>
    <property type="project" value="UniProtKB-SubCell"/>
</dbReference>
<evidence type="ECO:0000256" key="3">
    <source>
        <dbReference type="ARBA" id="ARBA00022892"/>
    </source>
</evidence>
<accession>A0A7R9BEB6</accession>
<evidence type="ECO:0000256" key="6">
    <source>
        <dbReference type="RuleBase" id="RU366065"/>
    </source>
</evidence>
<dbReference type="GO" id="GO:0030008">
    <property type="term" value="C:TRAPP complex"/>
    <property type="evidence" value="ECO:0007669"/>
    <property type="project" value="UniProtKB-UniRule"/>
</dbReference>
<dbReference type="OrthoDB" id="246406at2759"/>
<dbReference type="Pfam" id="PF04099">
    <property type="entry name" value="Sybindin"/>
    <property type="match status" value="1"/>
</dbReference>
<comment type="subcellular location">
    <subcellularLocation>
        <location evidence="6">Endoplasmic reticulum</location>
    </subcellularLocation>
    <subcellularLocation>
        <location evidence="6">Golgi apparatus</location>
        <location evidence="6">cis-Golgi network</location>
    </subcellularLocation>
</comment>
<comment type="subunit">
    <text evidence="6">Part of the multisubunit transport protein particle (TRAPP) complex.</text>
</comment>
<name>A0A7R9BEB6_9CRUS</name>
<dbReference type="EMBL" id="OA882066">
    <property type="protein sequence ID" value="CAD7272420.1"/>
    <property type="molecule type" value="Genomic_DNA"/>
</dbReference>
<evidence type="ECO:0000256" key="1">
    <source>
        <dbReference type="ARBA" id="ARBA00022448"/>
    </source>
</evidence>
<dbReference type="Proteomes" id="UP000678499">
    <property type="component" value="Unassembled WGS sequence"/>
</dbReference>
<evidence type="ECO:0000313" key="8">
    <source>
        <dbReference type="Proteomes" id="UP000678499"/>
    </source>
</evidence>
<sequence>MSAYNMYVFGKNGLLLHYSEWNRKRRSNMTLDEEAKLMYGSLFSLKNFCRKVSPLDFKDGFMCYKTTSYMLSVLETLTGLKFVINTDLNLSGTRSLLEKIYSEVFVEYVVKNPMWQIGQPIQSELFKTKLHEVVNQHVASVQRS</sequence>
<reference evidence="7" key="1">
    <citation type="submission" date="2020-11" db="EMBL/GenBank/DDBJ databases">
        <authorList>
            <person name="Tran Van P."/>
        </authorList>
    </citation>
    <scope>NUCLEOTIDE SEQUENCE</scope>
</reference>
<organism evidence="7">
    <name type="scientific">Notodromas monacha</name>
    <dbReference type="NCBI Taxonomy" id="399045"/>
    <lineage>
        <taxon>Eukaryota</taxon>
        <taxon>Metazoa</taxon>
        <taxon>Ecdysozoa</taxon>
        <taxon>Arthropoda</taxon>
        <taxon>Crustacea</taxon>
        <taxon>Oligostraca</taxon>
        <taxon>Ostracoda</taxon>
        <taxon>Podocopa</taxon>
        <taxon>Podocopida</taxon>
        <taxon>Cypridocopina</taxon>
        <taxon>Cypridoidea</taxon>
        <taxon>Cyprididae</taxon>
        <taxon>Notodromas</taxon>
    </lineage>
</organism>
<dbReference type="SUPFAM" id="SSF64356">
    <property type="entry name" value="SNARE-like"/>
    <property type="match status" value="1"/>
</dbReference>
<comment type="similarity">
    <text evidence="5">Belongs to the TRAPP small subunits family. BET5 subfamily.</text>
</comment>
<dbReference type="InterPro" id="IPR011012">
    <property type="entry name" value="Longin-like_dom_sf"/>
</dbReference>
<evidence type="ECO:0000256" key="4">
    <source>
        <dbReference type="ARBA" id="ARBA00023034"/>
    </source>
</evidence>
<dbReference type="SMART" id="SM01399">
    <property type="entry name" value="Sybindin"/>
    <property type="match status" value="1"/>
</dbReference>
<dbReference type="Gene3D" id="3.30.450.70">
    <property type="match status" value="1"/>
</dbReference>